<evidence type="ECO:0000256" key="6">
    <source>
        <dbReference type="ARBA" id="ARBA00022833"/>
    </source>
</evidence>
<evidence type="ECO:0000259" key="11">
    <source>
        <dbReference type="Pfam" id="PF05193"/>
    </source>
</evidence>
<evidence type="ECO:0000256" key="2">
    <source>
        <dbReference type="ARBA" id="ARBA00007261"/>
    </source>
</evidence>
<keyword evidence="6" id="KW-0862">Zinc</keyword>
<feature type="domain" description="Peptidase M16 N-terminal" evidence="10">
    <location>
        <begin position="36"/>
        <end position="180"/>
    </location>
</feature>
<feature type="domain" description="Peptidase M16 C-terminal" evidence="11">
    <location>
        <begin position="189"/>
        <end position="370"/>
    </location>
</feature>
<feature type="signal peptide" evidence="9">
    <location>
        <begin position="1"/>
        <end position="21"/>
    </location>
</feature>
<evidence type="ECO:0000256" key="5">
    <source>
        <dbReference type="ARBA" id="ARBA00022801"/>
    </source>
</evidence>
<evidence type="ECO:0000256" key="4">
    <source>
        <dbReference type="ARBA" id="ARBA00022723"/>
    </source>
</evidence>
<dbReference type="GO" id="GO:0004222">
    <property type="term" value="F:metalloendopeptidase activity"/>
    <property type="evidence" value="ECO:0007669"/>
    <property type="project" value="UniProtKB-EC"/>
</dbReference>
<comment type="cofactor">
    <cofactor evidence="1">
        <name>Zn(2+)</name>
        <dbReference type="ChEBI" id="CHEBI:29105"/>
    </cofactor>
</comment>
<protein>
    <submittedName>
        <fullName evidence="12">Protease 3</fullName>
        <ecNumber evidence="12">3.4.24.55</ecNumber>
    </submittedName>
</protein>
<keyword evidence="9" id="KW-0732">Signal</keyword>
<evidence type="ECO:0000256" key="9">
    <source>
        <dbReference type="SAM" id="SignalP"/>
    </source>
</evidence>
<dbReference type="PROSITE" id="PS00143">
    <property type="entry name" value="INSULINASE"/>
    <property type="match status" value="1"/>
</dbReference>
<dbReference type="Pfam" id="PF05193">
    <property type="entry name" value="Peptidase_M16_C"/>
    <property type="match status" value="1"/>
</dbReference>
<name>A0A238J3K0_9RHOB</name>
<dbReference type="Pfam" id="PF00675">
    <property type="entry name" value="Peptidase_M16"/>
    <property type="match status" value="1"/>
</dbReference>
<keyword evidence="7" id="KW-0482">Metalloprotease</keyword>
<evidence type="ECO:0000256" key="7">
    <source>
        <dbReference type="ARBA" id="ARBA00023049"/>
    </source>
</evidence>
<evidence type="ECO:0000256" key="3">
    <source>
        <dbReference type="ARBA" id="ARBA00022670"/>
    </source>
</evidence>
<keyword evidence="4" id="KW-0479">Metal-binding</keyword>
<reference evidence="12 13" key="1">
    <citation type="submission" date="2017-05" db="EMBL/GenBank/DDBJ databases">
        <authorList>
            <person name="Song R."/>
            <person name="Chenine A.L."/>
            <person name="Ruprecht R.M."/>
        </authorList>
    </citation>
    <scope>NUCLEOTIDE SEQUENCE [LARGE SCALE GENOMIC DNA]</scope>
    <source>
        <strain evidence="12 13">CECT 8489</strain>
    </source>
</reference>
<dbReference type="GO" id="GO:0046872">
    <property type="term" value="F:metal ion binding"/>
    <property type="evidence" value="ECO:0007669"/>
    <property type="project" value="UniProtKB-KW"/>
</dbReference>
<dbReference type="PANTHER" id="PTHR43690">
    <property type="entry name" value="NARDILYSIN"/>
    <property type="match status" value="1"/>
</dbReference>
<organism evidence="12 13">
    <name type="scientific">Boseongicola aestuarii</name>
    <dbReference type="NCBI Taxonomy" id="1470561"/>
    <lineage>
        <taxon>Bacteria</taxon>
        <taxon>Pseudomonadati</taxon>
        <taxon>Pseudomonadota</taxon>
        <taxon>Alphaproteobacteria</taxon>
        <taxon>Rhodobacterales</taxon>
        <taxon>Paracoccaceae</taxon>
        <taxon>Boseongicola</taxon>
    </lineage>
</organism>
<evidence type="ECO:0000256" key="8">
    <source>
        <dbReference type="RuleBase" id="RU004447"/>
    </source>
</evidence>
<dbReference type="SUPFAM" id="SSF63411">
    <property type="entry name" value="LuxS/MPP-like metallohydrolase"/>
    <property type="match status" value="2"/>
</dbReference>
<dbReference type="Proteomes" id="UP000201838">
    <property type="component" value="Unassembled WGS sequence"/>
</dbReference>
<dbReference type="InterPro" id="IPR007863">
    <property type="entry name" value="Peptidase_M16_C"/>
</dbReference>
<evidence type="ECO:0000313" key="13">
    <source>
        <dbReference type="Proteomes" id="UP000201838"/>
    </source>
</evidence>
<keyword evidence="13" id="KW-1185">Reference proteome</keyword>
<evidence type="ECO:0000313" key="12">
    <source>
        <dbReference type="EMBL" id="SMX24540.1"/>
    </source>
</evidence>
<evidence type="ECO:0000256" key="1">
    <source>
        <dbReference type="ARBA" id="ARBA00001947"/>
    </source>
</evidence>
<dbReference type="InterPro" id="IPR050626">
    <property type="entry name" value="Peptidase_M16"/>
</dbReference>
<comment type="similarity">
    <text evidence="2 8">Belongs to the peptidase M16 family.</text>
</comment>
<dbReference type="EC" id="3.4.24.55" evidence="12"/>
<dbReference type="OrthoDB" id="9811314at2"/>
<gene>
    <name evidence="12" type="primary">ptrA_2</name>
    <name evidence="12" type="ORF">BOA8489_02666</name>
</gene>
<dbReference type="InterPro" id="IPR011765">
    <property type="entry name" value="Pept_M16_N"/>
</dbReference>
<dbReference type="PANTHER" id="PTHR43690:SF17">
    <property type="entry name" value="PROTEIN YHJJ"/>
    <property type="match status" value="1"/>
</dbReference>
<accession>A0A238J3K0</accession>
<dbReference type="InterPro" id="IPR011249">
    <property type="entry name" value="Metalloenz_LuxS/M16"/>
</dbReference>
<dbReference type="AlphaFoldDB" id="A0A238J3K0"/>
<evidence type="ECO:0000259" key="10">
    <source>
        <dbReference type="Pfam" id="PF00675"/>
    </source>
</evidence>
<proteinExistence type="inferred from homology"/>
<feature type="chain" id="PRO_5012466735" evidence="9">
    <location>
        <begin position="22"/>
        <end position="447"/>
    </location>
</feature>
<dbReference type="GO" id="GO:0006508">
    <property type="term" value="P:proteolysis"/>
    <property type="evidence" value="ECO:0007669"/>
    <property type="project" value="UniProtKB-KW"/>
</dbReference>
<dbReference type="InterPro" id="IPR001431">
    <property type="entry name" value="Pept_M16_Zn_BS"/>
</dbReference>
<keyword evidence="5 12" id="KW-0378">Hydrolase</keyword>
<dbReference type="Gene3D" id="3.30.830.10">
    <property type="entry name" value="Metalloenzyme, LuxS/M16 peptidase-like"/>
    <property type="match status" value="2"/>
</dbReference>
<dbReference type="EMBL" id="FXXQ01000009">
    <property type="protein sequence ID" value="SMX24540.1"/>
    <property type="molecule type" value="Genomic_DNA"/>
</dbReference>
<dbReference type="RefSeq" id="WP_093974512.1">
    <property type="nucleotide sequence ID" value="NZ_FXXQ01000009.1"/>
</dbReference>
<keyword evidence="3 12" id="KW-0645">Protease</keyword>
<sequence length="447" mass="49297">MRRFIAVIIPLVVALAGPAKAAEVTSFLLENGLDVVVLEDHRAPAVVHMMWYRVGSADEPRGVSGIAHYLEHLMFKATDELESGEFSATVARNGGSDNAFTSYDYTAYFQRVASDRLELMMRMEASRMDGLALVEEDIATERDVVIEERNQRTENDPGALFGEQRRAAQFLSHPYGIPIIGWKHEAEALTLKDAVSFYEQHYGPNNAILIVAGDVEPDEVRRLAEQYYGVIPPNPNVKPRNRVTEPPQLAERRLSYADPRIGQAYVVRTYLAPERDAGAQEEAAALTLLAELLGGSSTTSFFADKLQFETQVAIYSAAFYSGLSLDDTTFGLVVVPSEGVSLAEAEAAMDQAVADFLEAGVNMEDLERIRVQIRASEIYEQDNLSSLARTYGAGLTSGLTIEDIQAWPQILADVTAEDIMAAAEKIFERRNAVTGWLMTEGSEELMQ</sequence>